<name>A0ACA9Q0T0_9GLOM</name>
<evidence type="ECO:0000313" key="1">
    <source>
        <dbReference type="EMBL" id="CAG8728430.1"/>
    </source>
</evidence>
<reference evidence="1" key="1">
    <citation type="submission" date="2021-06" db="EMBL/GenBank/DDBJ databases">
        <authorList>
            <person name="Kallberg Y."/>
            <person name="Tangrot J."/>
            <person name="Rosling A."/>
        </authorList>
    </citation>
    <scope>NUCLEOTIDE SEQUENCE</scope>
    <source>
        <strain evidence="1">IL203A</strain>
    </source>
</reference>
<feature type="non-terminal residue" evidence="1">
    <location>
        <position position="204"/>
    </location>
</feature>
<comment type="caution">
    <text evidence="1">The sequence shown here is derived from an EMBL/GenBank/DDBJ whole genome shotgun (WGS) entry which is preliminary data.</text>
</comment>
<dbReference type="Proteomes" id="UP000789702">
    <property type="component" value="Unassembled WGS sequence"/>
</dbReference>
<accession>A0ACA9Q0T0</accession>
<proteinExistence type="predicted"/>
<sequence length="204" mass="22244">WDGWSRAAFHGWKPILELMIPGIFMVCAEWWALELISFLAGYLGELSLASQGIITSILSIIYPIPYGISIVASNRVGNLLGAGLLERAKMASKLSMQIAIIISLFNAVILIGFKDSLGYIFTFDDDVVKYTSYALLFTGIFVLPDGINAVGYGILRGQGRQNIGALVNAPTYFLVGIPICIFAAFKLGYGLRGLWIGEMTCSFI</sequence>
<dbReference type="EMBL" id="CAJVPU010035720">
    <property type="protein sequence ID" value="CAG8728430.1"/>
    <property type="molecule type" value="Genomic_DNA"/>
</dbReference>
<feature type="non-terminal residue" evidence="1">
    <location>
        <position position="1"/>
    </location>
</feature>
<gene>
    <name evidence="1" type="ORF">DHETER_LOCUS13279</name>
</gene>
<evidence type="ECO:0000313" key="2">
    <source>
        <dbReference type="Proteomes" id="UP000789702"/>
    </source>
</evidence>
<protein>
    <submittedName>
        <fullName evidence="1">10805_t:CDS:1</fullName>
    </submittedName>
</protein>
<organism evidence="1 2">
    <name type="scientific">Dentiscutata heterogama</name>
    <dbReference type="NCBI Taxonomy" id="1316150"/>
    <lineage>
        <taxon>Eukaryota</taxon>
        <taxon>Fungi</taxon>
        <taxon>Fungi incertae sedis</taxon>
        <taxon>Mucoromycota</taxon>
        <taxon>Glomeromycotina</taxon>
        <taxon>Glomeromycetes</taxon>
        <taxon>Diversisporales</taxon>
        <taxon>Gigasporaceae</taxon>
        <taxon>Dentiscutata</taxon>
    </lineage>
</organism>
<keyword evidence="2" id="KW-1185">Reference proteome</keyword>